<dbReference type="InterPro" id="IPR027417">
    <property type="entry name" value="P-loop_NTPase"/>
</dbReference>
<dbReference type="EMBL" id="JAHBMH010000062">
    <property type="protein sequence ID" value="KAK1934693.1"/>
    <property type="molecule type" value="Genomic_DNA"/>
</dbReference>
<keyword evidence="12" id="KW-1185">Reference proteome</keyword>
<evidence type="ECO:0000313" key="12">
    <source>
        <dbReference type="Proteomes" id="UP001195914"/>
    </source>
</evidence>
<keyword evidence="2" id="KW-0132">Cell division</keyword>
<dbReference type="GO" id="GO:0051301">
    <property type="term" value="P:cell division"/>
    <property type="evidence" value="ECO:0007669"/>
    <property type="project" value="UniProtKB-KW"/>
</dbReference>
<feature type="coiled-coil region" evidence="8">
    <location>
        <begin position="460"/>
        <end position="494"/>
    </location>
</feature>
<dbReference type="Gene3D" id="1.20.1060.20">
    <property type="match status" value="1"/>
</dbReference>
<dbReference type="Gene3D" id="3.40.50.300">
    <property type="entry name" value="P-loop containing nucleotide triphosphate hydrolases"/>
    <property type="match status" value="2"/>
</dbReference>
<name>A0AAD9GA46_BABDI</name>
<evidence type="ECO:0000313" key="11">
    <source>
        <dbReference type="EMBL" id="KAK1934693.1"/>
    </source>
</evidence>
<dbReference type="GO" id="GO:0016887">
    <property type="term" value="F:ATP hydrolysis activity"/>
    <property type="evidence" value="ECO:0007669"/>
    <property type="project" value="InterPro"/>
</dbReference>
<feature type="coiled-coil region" evidence="8">
    <location>
        <begin position="777"/>
        <end position="839"/>
    </location>
</feature>
<dbReference type="SUPFAM" id="SSF75553">
    <property type="entry name" value="Smc hinge domain"/>
    <property type="match status" value="1"/>
</dbReference>
<feature type="domain" description="SMC hinge" evidence="10">
    <location>
        <begin position="579"/>
        <end position="703"/>
    </location>
</feature>
<dbReference type="InterPro" id="IPR024704">
    <property type="entry name" value="SMC"/>
</dbReference>
<evidence type="ECO:0000256" key="8">
    <source>
        <dbReference type="SAM" id="Coils"/>
    </source>
</evidence>
<proteinExistence type="inferred from homology"/>
<dbReference type="InterPro" id="IPR036277">
    <property type="entry name" value="SMC_hinge_sf"/>
</dbReference>
<comment type="subcellular location">
    <subcellularLocation>
        <location evidence="1 7">Nucleus</location>
    </subcellularLocation>
</comment>
<dbReference type="SUPFAM" id="SSF52540">
    <property type="entry name" value="P-loop containing nucleoside triphosphate hydrolases"/>
    <property type="match status" value="1"/>
</dbReference>
<feature type="region of interest" description="Disordered" evidence="9">
    <location>
        <begin position="985"/>
        <end position="1010"/>
    </location>
</feature>
<evidence type="ECO:0000259" key="10">
    <source>
        <dbReference type="SMART" id="SM00968"/>
    </source>
</evidence>
<evidence type="ECO:0000256" key="6">
    <source>
        <dbReference type="ARBA" id="ARBA00023306"/>
    </source>
</evidence>
<organism evidence="11 12">
    <name type="scientific">Babesia divergens</name>
    <dbReference type="NCBI Taxonomy" id="32595"/>
    <lineage>
        <taxon>Eukaryota</taxon>
        <taxon>Sar</taxon>
        <taxon>Alveolata</taxon>
        <taxon>Apicomplexa</taxon>
        <taxon>Aconoidasida</taxon>
        <taxon>Piroplasmida</taxon>
        <taxon>Babesiidae</taxon>
        <taxon>Babesia</taxon>
    </lineage>
</organism>
<evidence type="ECO:0000256" key="1">
    <source>
        <dbReference type="ARBA" id="ARBA00004123"/>
    </source>
</evidence>
<evidence type="ECO:0000256" key="4">
    <source>
        <dbReference type="ARBA" id="ARBA00023054"/>
    </source>
</evidence>
<dbReference type="GO" id="GO:0005634">
    <property type="term" value="C:nucleus"/>
    <property type="evidence" value="ECO:0007669"/>
    <property type="project" value="UniProtKB-SubCell"/>
</dbReference>
<dbReference type="PANTHER" id="PTHR18937">
    <property type="entry name" value="STRUCTURAL MAINTENANCE OF CHROMOSOMES SMC FAMILY MEMBER"/>
    <property type="match status" value="1"/>
</dbReference>
<feature type="coiled-coil region" evidence="8">
    <location>
        <begin position="1091"/>
        <end position="1166"/>
    </location>
</feature>
<dbReference type="InterPro" id="IPR003395">
    <property type="entry name" value="RecF/RecN/SMC_N"/>
</dbReference>
<dbReference type="SMART" id="SM00968">
    <property type="entry name" value="SMC_hinge"/>
    <property type="match status" value="1"/>
</dbReference>
<evidence type="ECO:0000256" key="7">
    <source>
        <dbReference type="PIRNR" id="PIRNR005719"/>
    </source>
</evidence>
<keyword evidence="3" id="KW-0498">Mitosis</keyword>
<dbReference type="GO" id="GO:0008278">
    <property type="term" value="C:cohesin complex"/>
    <property type="evidence" value="ECO:0007669"/>
    <property type="project" value="TreeGrafter"/>
</dbReference>
<evidence type="ECO:0000256" key="3">
    <source>
        <dbReference type="ARBA" id="ARBA00022776"/>
    </source>
</evidence>
<comment type="caution">
    <text evidence="11">The sequence shown here is derived from an EMBL/GenBank/DDBJ whole genome shotgun (WGS) entry which is preliminary data.</text>
</comment>
<gene>
    <name evidence="11" type="ORF">X943_000098</name>
</gene>
<dbReference type="Gene3D" id="3.30.70.1620">
    <property type="match status" value="1"/>
</dbReference>
<reference evidence="11" key="2">
    <citation type="submission" date="2021-05" db="EMBL/GenBank/DDBJ databases">
        <authorList>
            <person name="Pain A."/>
        </authorList>
    </citation>
    <scope>NUCLEOTIDE SEQUENCE</scope>
    <source>
        <strain evidence="11">1802A</strain>
    </source>
</reference>
<dbReference type="InterPro" id="IPR010935">
    <property type="entry name" value="SMC_hinge"/>
</dbReference>
<evidence type="ECO:0000256" key="2">
    <source>
        <dbReference type="ARBA" id="ARBA00022618"/>
    </source>
</evidence>
<dbReference type="PIRSF" id="PIRSF005719">
    <property type="entry name" value="SMC"/>
    <property type="match status" value="1"/>
</dbReference>
<dbReference type="GO" id="GO:0003677">
    <property type="term" value="F:DNA binding"/>
    <property type="evidence" value="ECO:0007669"/>
    <property type="project" value="TreeGrafter"/>
</dbReference>
<keyword evidence="6" id="KW-0131">Cell cycle</keyword>
<dbReference type="PANTHER" id="PTHR18937:SF12">
    <property type="entry name" value="STRUCTURAL MAINTENANCE OF CHROMOSOMES PROTEIN"/>
    <property type="match status" value="1"/>
</dbReference>
<keyword evidence="4 8" id="KW-0175">Coiled coil</keyword>
<dbReference type="GO" id="GO:0005524">
    <property type="term" value="F:ATP binding"/>
    <property type="evidence" value="ECO:0007669"/>
    <property type="project" value="InterPro"/>
</dbReference>
<evidence type="ECO:0000256" key="5">
    <source>
        <dbReference type="ARBA" id="ARBA00023242"/>
    </source>
</evidence>
<dbReference type="Pfam" id="PF02463">
    <property type="entry name" value="SMC_N"/>
    <property type="match status" value="1"/>
</dbReference>
<keyword evidence="5 7" id="KW-0539">Nucleus</keyword>
<dbReference type="Pfam" id="PF06470">
    <property type="entry name" value="SMC_hinge"/>
    <property type="match status" value="1"/>
</dbReference>
<sequence>MMLRWDDSDTESASDNGTICVTDSPSPVVGEVLETASPAAELESHLDSALNDDIAPLEADGPPLLLAVDGLGTVLSMELHNFKSYRGTVRIGDFKKFTAIIGPNGCGKSNLMDAISFVLCVSSTILRGMNLKDFIYKARSGDEVPSEAYVSLTLKGTHREVTFKRHISAAGAVSYLVDGSLISFKQYKELLREYRINTLGSTGLIFQGAVNDIASRSPIELTRLFETISGSSIYAKPYNYIKEKLERRRMEHRDLVCRRKALQQELRQYRSMTSKSVNYDDVLAQYKAAEAQKYACDFRLLQLKFNEQHQSYQHVLQRRDELNDRWSTMQAKRDELECKRSTLYFEQGQLYRAIQGKNKQLLSKKESMHEYYESKSALEQRISGLDTLRQSLEGDIDRLRLELETLVSQEYNLQEAVSACVAEIESLKCTTISLSPGQRRQYDDLLQSFNKATSAVRIKMNLLTSNIDSSSSERDQLQSELDSLRRYHEKLVASSKPHAAMHESLCTRLRETNDSIELLSMTKSRLEHEKSQVTTRRSSLEDEKNMLDEQLKTLNVAKVEYRQILRRRQYTQDLMAAIPGVHGEVLSLCEITNFCYHDAIMAALNTRGHMIVTDNLSTIQACITRLQKDKVFKRDFLPLDSLRHGKSLNRVGIAEFVRSRGLKVQYTLAIDCLIFEHKYSGLFEHLLGDTIIVPSLDDAERLISYDRGSLLSFNVVTQKGQVITRDRTIIIDSAIYTKNSQIELEIAEFSRLTLKSERLEQDIHLLTRKLTTIESSLQDTTNRIQKHRRAVDLLQMKVDFSLKHTEASASQLRMSEEKISSATTRLSEVESELKAQRIEHAKEQLVLQRMQQSHFEKLNEELGVEDVYAILTSSSDTVLRVQAQLERKRAFLSRCVNDKHELENTIGRLTEISLPEVVDKHQDALAKLHELLKGNQVLYRELTSLEKEIASDQEHLDDISRQIEKCHEHIKLVQYEYDYGCEQDTNPSEDSFEDVHTAGSTRSALDTNNGVERTELSSRVVPLRERKEAISSKLVELVSSMRELQHSAVALSEECRLRNVNCEIVVPEALIGTSETNFIAEFPNITSNNLLEGVSNDVSEIERSISKLNGEMQSLRKLLSTSRVSDDAEMRMQRAQVDSDHLDRELATAKAECASLEADFDRIKKERTGLFMNCFQSVKRLVGPIYRSLSAQDNTDEMSGGSAFLSLDDDLSGSVTEPFLCSIRYNTMPPMKKFLDISLQSGGEKALSSLALLLALHSFRKSPFVVLDEIDANLDNVKVQSLAAFLQRSPFQVIIISLKAKLFSRADVLVGVYSKQPTASSSCVVLNMSDYENDDDRSSSPLAIEQYT</sequence>
<feature type="compositionally biased region" description="Polar residues" evidence="9">
    <location>
        <begin position="998"/>
        <end position="1010"/>
    </location>
</feature>
<dbReference type="GO" id="GO:0007062">
    <property type="term" value="P:sister chromatid cohesion"/>
    <property type="evidence" value="ECO:0007669"/>
    <property type="project" value="TreeGrafter"/>
</dbReference>
<comment type="similarity">
    <text evidence="7">Belongs to the SMC family.</text>
</comment>
<feature type="coiled-coil region" evidence="8">
    <location>
        <begin position="523"/>
        <end position="560"/>
    </location>
</feature>
<dbReference type="Proteomes" id="UP001195914">
    <property type="component" value="Unassembled WGS sequence"/>
</dbReference>
<evidence type="ECO:0000256" key="9">
    <source>
        <dbReference type="SAM" id="MobiDB-lite"/>
    </source>
</evidence>
<reference evidence="11" key="1">
    <citation type="journal article" date="2014" name="Nucleic Acids Res.">
        <title>The evolutionary dynamics of variant antigen genes in Babesia reveal a history of genomic innovation underlying host-parasite interaction.</title>
        <authorList>
            <person name="Jackson A.P."/>
            <person name="Otto T.D."/>
            <person name="Darby A."/>
            <person name="Ramaprasad A."/>
            <person name="Xia D."/>
            <person name="Echaide I.E."/>
            <person name="Farber M."/>
            <person name="Gahlot S."/>
            <person name="Gamble J."/>
            <person name="Gupta D."/>
            <person name="Gupta Y."/>
            <person name="Jackson L."/>
            <person name="Malandrin L."/>
            <person name="Malas T.B."/>
            <person name="Moussa E."/>
            <person name="Nair M."/>
            <person name="Reid A.J."/>
            <person name="Sanders M."/>
            <person name="Sharma J."/>
            <person name="Tracey A."/>
            <person name="Quail M.A."/>
            <person name="Weir W."/>
            <person name="Wastling J.M."/>
            <person name="Hall N."/>
            <person name="Willadsen P."/>
            <person name="Lingelbach K."/>
            <person name="Shiels B."/>
            <person name="Tait A."/>
            <person name="Berriman M."/>
            <person name="Allred D.R."/>
            <person name="Pain A."/>
        </authorList>
    </citation>
    <scope>NUCLEOTIDE SEQUENCE</scope>
    <source>
        <strain evidence="11">1802A</strain>
    </source>
</reference>
<protein>
    <recommendedName>
        <fullName evidence="7">Structural maintenance of chromosomes protein</fullName>
    </recommendedName>
</protein>
<accession>A0AAD9GA46</accession>